<protein>
    <submittedName>
        <fullName evidence="4">Uncharacterized protein YjbJ (UPF0337 family)</fullName>
    </submittedName>
</protein>
<evidence type="ECO:0000259" key="3">
    <source>
        <dbReference type="Pfam" id="PF05532"/>
    </source>
</evidence>
<comment type="similarity">
    <text evidence="1">Belongs to the UPF0337 (CsbD) family.</text>
</comment>
<dbReference type="AlphaFoldDB" id="A0A2W7MBP8"/>
<evidence type="ECO:0000313" key="4">
    <source>
        <dbReference type="EMBL" id="PZX02917.1"/>
    </source>
</evidence>
<comment type="caution">
    <text evidence="4">The sequence shown here is derived from an EMBL/GenBank/DDBJ whole genome shotgun (WGS) entry which is preliminary data.</text>
</comment>
<dbReference type="InterPro" id="IPR008462">
    <property type="entry name" value="CsbD"/>
</dbReference>
<feature type="compositionally biased region" description="Basic and acidic residues" evidence="2">
    <location>
        <begin position="52"/>
        <end position="64"/>
    </location>
</feature>
<organism evidence="4 5">
    <name type="scientific">Psychrobacillus insolitus</name>
    <dbReference type="NCBI Taxonomy" id="1461"/>
    <lineage>
        <taxon>Bacteria</taxon>
        <taxon>Bacillati</taxon>
        <taxon>Bacillota</taxon>
        <taxon>Bacilli</taxon>
        <taxon>Bacillales</taxon>
        <taxon>Bacillaceae</taxon>
        <taxon>Psychrobacillus</taxon>
    </lineage>
</organism>
<sequence>MSGLSDKVKGTVSKVKGEIKDQIGNAIDNPKLQAKGKLDKLKGQAQKGIGNAKDRFEHRNDHKE</sequence>
<evidence type="ECO:0000256" key="2">
    <source>
        <dbReference type="SAM" id="MobiDB-lite"/>
    </source>
</evidence>
<feature type="region of interest" description="Disordered" evidence="2">
    <location>
        <begin position="1"/>
        <end position="64"/>
    </location>
</feature>
<keyword evidence="5" id="KW-1185">Reference proteome</keyword>
<dbReference type="Pfam" id="PF05532">
    <property type="entry name" value="CsbD"/>
    <property type="match status" value="1"/>
</dbReference>
<evidence type="ECO:0000256" key="1">
    <source>
        <dbReference type="ARBA" id="ARBA00009129"/>
    </source>
</evidence>
<evidence type="ECO:0000313" key="5">
    <source>
        <dbReference type="Proteomes" id="UP000248646"/>
    </source>
</evidence>
<dbReference type="Gene3D" id="1.10.1470.10">
    <property type="entry name" value="YjbJ"/>
    <property type="match status" value="1"/>
</dbReference>
<dbReference type="RefSeq" id="WP_425450571.1">
    <property type="nucleotide sequence ID" value="NZ_QKZI01000008.1"/>
</dbReference>
<dbReference type="EMBL" id="QKZI01000008">
    <property type="protein sequence ID" value="PZX02917.1"/>
    <property type="molecule type" value="Genomic_DNA"/>
</dbReference>
<name>A0A2W7MBP8_9BACI</name>
<dbReference type="Proteomes" id="UP000248646">
    <property type="component" value="Unassembled WGS sequence"/>
</dbReference>
<dbReference type="InterPro" id="IPR036629">
    <property type="entry name" value="YjbJ_sf"/>
</dbReference>
<gene>
    <name evidence="4" type="ORF">C7437_10812</name>
</gene>
<reference evidence="4 5" key="1">
    <citation type="submission" date="2018-06" db="EMBL/GenBank/DDBJ databases">
        <title>Genomic Encyclopedia of Type Strains, Phase IV (KMG-IV): sequencing the most valuable type-strain genomes for metagenomic binning, comparative biology and taxonomic classification.</title>
        <authorList>
            <person name="Goeker M."/>
        </authorList>
    </citation>
    <scope>NUCLEOTIDE SEQUENCE [LARGE SCALE GENOMIC DNA]</scope>
    <source>
        <strain evidence="4 5">DSM 5</strain>
    </source>
</reference>
<proteinExistence type="inferred from homology"/>
<feature type="domain" description="CsbD-like" evidence="3">
    <location>
        <begin position="6"/>
        <end position="58"/>
    </location>
</feature>
<accession>A0A2W7MBP8</accession>
<dbReference type="SUPFAM" id="SSF69047">
    <property type="entry name" value="Hypothetical protein YjbJ"/>
    <property type="match status" value="1"/>
</dbReference>